<keyword evidence="3" id="KW-1185">Reference proteome</keyword>
<evidence type="ECO:0000313" key="2">
    <source>
        <dbReference type="EMBL" id="NYF79086.1"/>
    </source>
</evidence>
<dbReference type="AlphaFoldDB" id="A0A7Y9PH50"/>
<dbReference type="Proteomes" id="UP000589520">
    <property type="component" value="Unassembled WGS sequence"/>
</dbReference>
<dbReference type="Gene3D" id="3.10.180.10">
    <property type="entry name" value="2,3-Dihydroxybiphenyl 1,2-Dioxygenase, domain 1"/>
    <property type="match status" value="1"/>
</dbReference>
<dbReference type="Pfam" id="PF00903">
    <property type="entry name" value="Glyoxalase"/>
    <property type="match status" value="1"/>
</dbReference>
<dbReference type="InterPro" id="IPR037523">
    <property type="entry name" value="VOC_core"/>
</dbReference>
<evidence type="ECO:0000313" key="3">
    <source>
        <dbReference type="Proteomes" id="UP000589520"/>
    </source>
</evidence>
<gene>
    <name evidence="2" type="ORF">HDF17_001373</name>
</gene>
<dbReference type="GO" id="GO:0016829">
    <property type="term" value="F:lyase activity"/>
    <property type="evidence" value="ECO:0007669"/>
    <property type="project" value="UniProtKB-KW"/>
</dbReference>
<evidence type="ECO:0000259" key="1">
    <source>
        <dbReference type="PROSITE" id="PS51819"/>
    </source>
</evidence>
<dbReference type="EMBL" id="JACCCW010000001">
    <property type="protein sequence ID" value="NYF79086.1"/>
    <property type="molecule type" value="Genomic_DNA"/>
</dbReference>
<sequence length="123" mass="13430">MLDDCSVMGFIPTKDAAKARAFYVDLLGLTLVSEDPFATEVLANGTHIRITNVPDFTPFSFTLLGWRVADITASVAEMASKGVAFERYPRLEQDAHGIWTAPGGARIAWFKDPDGNTLSLSQH</sequence>
<dbReference type="GO" id="GO:0051213">
    <property type="term" value="F:dioxygenase activity"/>
    <property type="evidence" value="ECO:0007669"/>
    <property type="project" value="UniProtKB-KW"/>
</dbReference>
<dbReference type="InterPro" id="IPR029068">
    <property type="entry name" value="Glyas_Bleomycin-R_OHBP_Dase"/>
</dbReference>
<proteinExistence type="predicted"/>
<dbReference type="CDD" id="cd06587">
    <property type="entry name" value="VOC"/>
    <property type="match status" value="1"/>
</dbReference>
<organism evidence="2 3">
    <name type="scientific">Granulicella arctica</name>
    <dbReference type="NCBI Taxonomy" id="940613"/>
    <lineage>
        <taxon>Bacteria</taxon>
        <taxon>Pseudomonadati</taxon>
        <taxon>Acidobacteriota</taxon>
        <taxon>Terriglobia</taxon>
        <taxon>Terriglobales</taxon>
        <taxon>Acidobacteriaceae</taxon>
        <taxon>Granulicella</taxon>
    </lineage>
</organism>
<keyword evidence="2" id="KW-0456">Lyase</keyword>
<keyword evidence="2" id="KW-0223">Dioxygenase</keyword>
<dbReference type="SUPFAM" id="SSF54593">
    <property type="entry name" value="Glyoxalase/Bleomycin resistance protein/Dihydroxybiphenyl dioxygenase"/>
    <property type="match status" value="1"/>
</dbReference>
<name>A0A7Y9PH50_9BACT</name>
<comment type="caution">
    <text evidence="2">The sequence shown here is derived from an EMBL/GenBank/DDBJ whole genome shotgun (WGS) entry which is preliminary data.</text>
</comment>
<dbReference type="RefSeq" id="WP_179489022.1">
    <property type="nucleotide sequence ID" value="NZ_JACCCW010000001.1"/>
</dbReference>
<protein>
    <submittedName>
        <fullName evidence="2">Catechol 2,3-dioxygenase-like lactoylglutathione lyase family enzyme</fullName>
    </submittedName>
</protein>
<feature type="domain" description="VOC" evidence="1">
    <location>
        <begin position="1"/>
        <end position="123"/>
    </location>
</feature>
<keyword evidence="2" id="KW-0560">Oxidoreductase</keyword>
<dbReference type="PROSITE" id="PS51819">
    <property type="entry name" value="VOC"/>
    <property type="match status" value="1"/>
</dbReference>
<accession>A0A7Y9PH50</accession>
<reference evidence="2 3" key="1">
    <citation type="submission" date="2020-07" db="EMBL/GenBank/DDBJ databases">
        <title>Genomic Encyclopedia of Type Strains, Phase IV (KMG-V): Genome sequencing to study the core and pangenomes of soil and plant-associated prokaryotes.</title>
        <authorList>
            <person name="Whitman W."/>
        </authorList>
    </citation>
    <scope>NUCLEOTIDE SEQUENCE [LARGE SCALE GENOMIC DNA]</scope>
    <source>
        <strain evidence="2 3">X4EP2</strain>
    </source>
</reference>
<dbReference type="InterPro" id="IPR004360">
    <property type="entry name" value="Glyas_Fos-R_dOase_dom"/>
</dbReference>